<feature type="binding site" evidence="5">
    <location>
        <position position="381"/>
    </location>
    <ligand>
        <name>substrate</name>
    </ligand>
</feature>
<dbReference type="Pfam" id="PF22023">
    <property type="entry name" value="Pus10_THUMP_arc"/>
    <property type="match status" value="1"/>
</dbReference>
<dbReference type="NCBIfam" id="TIGR01213">
    <property type="entry name" value="pseudo_Pus10arc"/>
    <property type="match status" value="1"/>
</dbReference>
<dbReference type="InterPro" id="IPR020103">
    <property type="entry name" value="PsdUridine_synth_cat_dom_sf"/>
</dbReference>
<comment type="catalytic activity">
    <reaction evidence="5">
        <text>uridine(54) in tRNA = pseudouridine(54) in tRNA</text>
        <dbReference type="Rhea" id="RHEA:57876"/>
        <dbReference type="Rhea" id="RHEA-COMP:10193"/>
        <dbReference type="Rhea" id="RHEA-COMP:14141"/>
        <dbReference type="ChEBI" id="CHEBI:65314"/>
        <dbReference type="ChEBI" id="CHEBI:65315"/>
    </reaction>
</comment>
<comment type="similarity">
    <text evidence="1 5">Belongs to the pseudouridine synthase Pus10 family.</text>
</comment>
<sequence>MSGDNPALLELARAVLSEGLICDHCLGRQFAKLSTGTTNRERGAAIRLVLAMVADMNGDELLKSEIALPKRCWVCNGIFGELDTWASRALERLGDIEYTTFLVGTRMSGLLSENEELLWETTGTDYAEPLKSETNREVGKLMASVTGKEVEFTEPDVVCLLDISHDTVLLQIRSLYIYGRYQKLVRGIPQTRWFCRECRGAGCERCGFTGKMYSESVDELISVKAIEATDAADTTFHGAGREDIDARMLGDGRPFILEVNEPKKREIDLERLETEINEYCGGKVIVTNLRSAEHRMVKELKAAAHDKVYLATIPCAGVDRDTLAWALKDITCEISQRTPVRVLHRRSDLTRMRRVHSALLESFSESDDSAVIRIECEAGLYVKELISGDGGRTVPSLAGALGVEVVVAALDVVAVKD</sequence>
<dbReference type="EC" id="5.4.99.25" evidence="5"/>
<dbReference type="Gene3D" id="3.30.70.2510">
    <property type="match status" value="1"/>
</dbReference>
<dbReference type="InterPro" id="IPR055174">
    <property type="entry name" value="Pus10_THUMP_arc"/>
</dbReference>
<evidence type="ECO:0000313" key="10">
    <source>
        <dbReference type="EMBL" id="QNO44474.1"/>
    </source>
</evidence>
<evidence type="ECO:0000256" key="1">
    <source>
        <dbReference type="ARBA" id="ARBA00009652"/>
    </source>
</evidence>
<comment type="function">
    <text evidence="5">Responsible for synthesis of pseudouridine from uracil-54 and uracil-55 in the psi GC loop of transfer RNAs.</text>
</comment>
<dbReference type="SUPFAM" id="SSF55120">
    <property type="entry name" value="Pseudouridine synthase"/>
    <property type="match status" value="1"/>
</dbReference>
<evidence type="ECO:0000313" key="12">
    <source>
        <dbReference type="EMBL" id="QNO45206.1"/>
    </source>
</evidence>
<evidence type="ECO:0000256" key="5">
    <source>
        <dbReference type="HAMAP-Rule" id="MF_01893"/>
    </source>
</evidence>
<evidence type="ECO:0000256" key="4">
    <source>
        <dbReference type="ARBA" id="ARBA00023235"/>
    </source>
</evidence>
<feature type="domain" description="Pus10 THUMP" evidence="7">
    <location>
        <begin position="85"/>
        <end position="162"/>
    </location>
</feature>
<dbReference type="EMBL" id="MT630876">
    <property type="protein sequence ID" value="QNO43921.1"/>
    <property type="molecule type" value="Genomic_DNA"/>
</dbReference>
<dbReference type="InterPro" id="IPR039894">
    <property type="entry name" value="Pus10-like"/>
</dbReference>
<dbReference type="Pfam" id="PF21238">
    <property type="entry name" value="Pus10_C"/>
    <property type="match status" value="1"/>
</dbReference>
<keyword evidence="4 5" id="KW-0413">Isomerase</keyword>
<dbReference type="InterPro" id="IPR048741">
    <property type="entry name" value="Pus10-like_C"/>
</dbReference>
<dbReference type="GO" id="GO:0000049">
    <property type="term" value="F:tRNA binding"/>
    <property type="evidence" value="ECO:0007669"/>
    <property type="project" value="InterPro"/>
</dbReference>
<dbReference type="GO" id="GO:0160148">
    <property type="term" value="F:tRNA pseudouridine(55) synthase activity"/>
    <property type="evidence" value="ECO:0007669"/>
    <property type="project" value="UniProtKB-EC"/>
</dbReference>
<evidence type="ECO:0000256" key="3">
    <source>
        <dbReference type="ARBA" id="ARBA00022884"/>
    </source>
</evidence>
<evidence type="ECO:0000313" key="9">
    <source>
        <dbReference type="EMBL" id="QNO43921.1"/>
    </source>
</evidence>
<dbReference type="PANTHER" id="PTHR21568:SF0">
    <property type="entry name" value="TRNA PSEUDOURIDINE SYNTHASE PUS10"/>
    <property type="match status" value="1"/>
</dbReference>
<gene>
    <name evidence="5" type="primary">pus10</name>
    <name evidence="8" type="ORF">CKCDFGLO_00008</name>
    <name evidence="10" type="ORF">ELEJOALA_00020</name>
    <name evidence="11" type="ORF">GAFOMAFF_00006</name>
    <name evidence="12" type="ORF">KDMJNAGO_00020</name>
    <name evidence="9" type="ORF">NANOEKIO_00020</name>
</gene>
<dbReference type="HAMAP" id="MF_01893">
    <property type="entry name" value="Pus10_arch"/>
    <property type="match status" value="1"/>
</dbReference>
<dbReference type="EMBL" id="MT630867">
    <property type="protein sequence ID" value="QNO43829.1"/>
    <property type="molecule type" value="Genomic_DNA"/>
</dbReference>
<dbReference type="EMBL" id="MT630993">
    <property type="protein sequence ID" value="QNO44637.1"/>
    <property type="molecule type" value="Genomic_DNA"/>
</dbReference>
<name>A0A7G9Y745_9EURY</name>
<reference evidence="8" key="1">
    <citation type="submission" date="2020-06" db="EMBL/GenBank/DDBJ databases">
        <title>Unique genomic features of the anaerobic methanotrophic archaea.</title>
        <authorList>
            <person name="Chadwick G.L."/>
            <person name="Skennerton C.T."/>
            <person name="Laso-Perez R."/>
            <person name="Leu A.O."/>
            <person name="Speth D.R."/>
            <person name="Yu H."/>
            <person name="Morgan-Lang C."/>
            <person name="Hatzenpichler R."/>
            <person name="Goudeau D."/>
            <person name="Malmstrom R."/>
            <person name="Brazelton W.J."/>
            <person name="Woyke T."/>
            <person name="Hallam S.J."/>
            <person name="Tyson G.W."/>
            <person name="Wegener G."/>
            <person name="Boetius A."/>
            <person name="Orphan V."/>
        </authorList>
    </citation>
    <scope>NUCLEOTIDE SEQUENCE</scope>
</reference>
<protein>
    <recommendedName>
        <fullName evidence="5">tRNA pseudouridine synthase Pus10</fullName>
        <ecNumber evidence="5">5.4.99.25</ecNumber>
    </recommendedName>
    <alternativeName>
        <fullName evidence="5">tRNA pseudouridine 54/55 synthase</fullName>
        <shortName evidence="5">Psi54/55 synthase</shortName>
    </alternativeName>
</protein>
<dbReference type="PANTHER" id="PTHR21568">
    <property type="entry name" value="TRNA PSEUDOURIDINE SYNTHASE PUS10"/>
    <property type="match status" value="1"/>
</dbReference>
<feature type="active site" description="Nucleophile" evidence="5">
    <location>
        <position position="243"/>
    </location>
</feature>
<proteinExistence type="inferred from homology"/>
<evidence type="ECO:0000313" key="8">
    <source>
        <dbReference type="EMBL" id="QNO43829.1"/>
    </source>
</evidence>
<comment type="catalytic activity">
    <reaction evidence="5">
        <text>uridine(55) in tRNA = pseudouridine(55) in tRNA</text>
        <dbReference type="Rhea" id="RHEA:42532"/>
        <dbReference type="Rhea" id="RHEA-COMP:10101"/>
        <dbReference type="Rhea" id="RHEA-COMP:10102"/>
        <dbReference type="ChEBI" id="CHEBI:65314"/>
        <dbReference type="ChEBI" id="CHEBI:65315"/>
        <dbReference type="EC" id="5.4.99.25"/>
    </reaction>
</comment>
<dbReference type="Gene3D" id="3.30.70.3190">
    <property type="match status" value="1"/>
</dbReference>
<dbReference type="AlphaFoldDB" id="A0A7G9Y745"/>
<dbReference type="FunFam" id="3.30.70.2510:FF:000001">
    <property type="entry name" value="tRNA pseudouridine synthase Pus10"/>
    <property type="match status" value="1"/>
</dbReference>
<dbReference type="EMBL" id="MT631079">
    <property type="protein sequence ID" value="QNO45206.1"/>
    <property type="molecule type" value="Genomic_DNA"/>
</dbReference>
<evidence type="ECO:0000259" key="7">
    <source>
        <dbReference type="Pfam" id="PF22023"/>
    </source>
</evidence>
<evidence type="ECO:0000259" key="6">
    <source>
        <dbReference type="Pfam" id="PF21238"/>
    </source>
</evidence>
<accession>A0A7G9Y745</accession>
<evidence type="ECO:0000256" key="2">
    <source>
        <dbReference type="ARBA" id="ARBA00022694"/>
    </source>
</evidence>
<dbReference type="GO" id="GO:0031119">
    <property type="term" value="P:tRNA pseudouridine synthesis"/>
    <property type="evidence" value="ECO:0007669"/>
    <property type="project" value="UniProtKB-UniRule"/>
</dbReference>
<dbReference type="EMBL" id="MT630974">
    <property type="protein sequence ID" value="QNO44474.1"/>
    <property type="molecule type" value="Genomic_DNA"/>
</dbReference>
<evidence type="ECO:0000313" key="11">
    <source>
        <dbReference type="EMBL" id="QNO44637.1"/>
    </source>
</evidence>
<feature type="binding site" evidence="5">
    <location>
        <position position="309"/>
    </location>
    <ligand>
        <name>substrate</name>
    </ligand>
</feature>
<keyword evidence="3 5" id="KW-0694">RNA-binding</keyword>
<keyword evidence="2 5" id="KW-0819">tRNA processing</keyword>
<organism evidence="8">
    <name type="scientific">Candidatus Methanogaster sp. ANME-2c ERB4</name>
    <dbReference type="NCBI Taxonomy" id="2759911"/>
    <lineage>
        <taxon>Archaea</taxon>
        <taxon>Methanobacteriati</taxon>
        <taxon>Methanobacteriota</taxon>
        <taxon>Stenosarchaea group</taxon>
        <taxon>Methanomicrobia</taxon>
        <taxon>Methanosarcinales</taxon>
        <taxon>ANME-2 cluster</taxon>
        <taxon>Candidatus Methanogasteraceae</taxon>
        <taxon>Candidatus Methanogaster</taxon>
    </lineage>
</organism>
<feature type="domain" description="Pus10-like C-terminal" evidence="6">
    <location>
        <begin position="176"/>
        <end position="415"/>
    </location>
</feature>
<dbReference type="InterPro" id="IPR005912">
    <property type="entry name" value="Pus10"/>
</dbReference>